<reference evidence="6 7" key="1">
    <citation type="submission" date="2015-02" db="EMBL/GenBank/DDBJ databases">
        <title>Draft Genome Sequences of Two Closely-Related Aflatoxigenic Aspergillus Species Obtained from the Cote d'Ivoire.</title>
        <authorList>
            <person name="Moore G.G."/>
            <person name="Beltz S.B."/>
            <person name="Mack B.M."/>
        </authorList>
    </citation>
    <scope>NUCLEOTIDE SEQUENCE [LARGE SCALE GENOMIC DNA]</scope>
    <source>
        <strain evidence="6 7">SRRC1432</strain>
    </source>
</reference>
<evidence type="ECO:0000256" key="1">
    <source>
        <dbReference type="ARBA" id="ARBA00004141"/>
    </source>
</evidence>
<dbReference type="AlphaFoldDB" id="A0A0F8U961"/>
<feature type="transmembrane region" description="Helical" evidence="5">
    <location>
        <begin position="46"/>
        <end position="64"/>
    </location>
</feature>
<dbReference type="GO" id="GO:0016020">
    <property type="term" value="C:membrane"/>
    <property type="evidence" value="ECO:0007669"/>
    <property type="project" value="UniProtKB-SubCell"/>
</dbReference>
<evidence type="ECO:0000256" key="2">
    <source>
        <dbReference type="ARBA" id="ARBA00022692"/>
    </source>
</evidence>
<evidence type="ECO:0000313" key="6">
    <source>
        <dbReference type="EMBL" id="KKK16093.1"/>
    </source>
</evidence>
<dbReference type="InterPro" id="IPR007568">
    <property type="entry name" value="RTA1"/>
</dbReference>
<gene>
    <name evidence="6" type="ORF">AOCH_005596</name>
</gene>
<dbReference type="VEuPathDB" id="FungiDB:P175DRAFT_0426608"/>
<feature type="transmembrane region" description="Helical" evidence="5">
    <location>
        <begin position="262"/>
        <end position="280"/>
    </location>
</feature>
<keyword evidence="7" id="KW-1185">Reference proteome</keyword>
<sequence>MAESQDELALFYHYNPSLIAAAIFAALYGIAFVLTVVQWVRFRPRVWLVMVAAAGMEVVGYITRCLSTWNVTEKSIYVLQFALLVLAPVLMAGVCYVLFGRILFLAVPKEHRTLRVCWVPPRFVTQVFVGFDILALLLQLAGVVFITSGNGESKDAIDQFNRGRDLAIGGVALQLVAFGIFTVAAIRFNFTSKKFIQSAPEQLEAQTDLAFSVENKPTEASWPSLLRVVNLTTLMILIRSVYRLVEFTETQLGYINTHEWCMYVFDAVPIYPCVALFIYWHPSLYLPYMGFRLPKHAR</sequence>
<organism evidence="6 7">
    <name type="scientific">Aspergillus ochraceoroseus</name>
    <dbReference type="NCBI Taxonomy" id="138278"/>
    <lineage>
        <taxon>Eukaryota</taxon>
        <taxon>Fungi</taxon>
        <taxon>Dikarya</taxon>
        <taxon>Ascomycota</taxon>
        <taxon>Pezizomycotina</taxon>
        <taxon>Eurotiomycetes</taxon>
        <taxon>Eurotiomycetidae</taxon>
        <taxon>Eurotiales</taxon>
        <taxon>Aspergillaceae</taxon>
        <taxon>Aspergillus</taxon>
        <taxon>Aspergillus subgen. Nidulantes</taxon>
    </lineage>
</organism>
<dbReference type="OrthoDB" id="3358017at2759"/>
<evidence type="ECO:0000256" key="5">
    <source>
        <dbReference type="SAM" id="Phobius"/>
    </source>
</evidence>
<dbReference type="Proteomes" id="UP000034947">
    <property type="component" value="Unassembled WGS sequence"/>
</dbReference>
<evidence type="ECO:0000256" key="4">
    <source>
        <dbReference type="ARBA" id="ARBA00023136"/>
    </source>
</evidence>
<name>A0A0F8U961_9EURO</name>
<accession>A0A0F8U961</accession>
<evidence type="ECO:0000313" key="7">
    <source>
        <dbReference type="Proteomes" id="UP000034947"/>
    </source>
</evidence>
<feature type="transmembrane region" description="Helical" evidence="5">
    <location>
        <begin position="127"/>
        <end position="146"/>
    </location>
</feature>
<keyword evidence="3 5" id="KW-1133">Transmembrane helix</keyword>
<feature type="transmembrane region" description="Helical" evidence="5">
    <location>
        <begin position="76"/>
        <end position="106"/>
    </location>
</feature>
<evidence type="ECO:0008006" key="8">
    <source>
        <dbReference type="Google" id="ProtNLM"/>
    </source>
</evidence>
<feature type="transmembrane region" description="Helical" evidence="5">
    <location>
        <begin position="18"/>
        <end position="39"/>
    </location>
</feature>
<evidence type="ECO:0000256" key="3">
    <source>
        <dbReference type="ARBA" id="ARBA00022989"/>
    </source>
</evidence>
<comment type="subcellular location">
    <subcellularLocation>
        <location evidence="1">Membrane</location>
        <topology evidence="1">Multi-pass membrane protein</topology>
    </subcellularLocation>
</comment>
<comment type="caution">
    <text evidence="6">The sequence shown here is derived from an EMBL/GenBank/DDBJ whole genome shotgun (WGS) entry which is preliminary data.</text>
</comment>
<keyword evidence="4 5" id="KW-0472">Membrane</keyword>
<proteinExistence type="predicted"/>
<dbReference type="PANTHER" id="PTHR31465:SF28">
    <property type="entry name" value="DOMAIN PROTEIN, PUTATIVE-RELATED"/>
    <property type="match status" value="1"/>
</dbReference>
<dbReference type="Pfam" id="PF04479">
    <property type="entry name" value="RTA1"/>
    <property type="match status" value="1"/>
</dbReference>
<feature type="transmembrane region" description="Helical" evidence="5">
    <location>
        <begin position="166"/>
        <end position="186"/>
    </location>
</feature>
<keyword evidence="2 5" id="KW-0812">Transmembrane</keyword>
<dbReference type="EMBL" id="JYKN01002520">
    <property type="protein sequence ID" value="KKK16093.1"/>
    <property type="molecule type" value="Genomic_DNA"/>
</dbReference>
<dbReference type="PANTHER" id="PTHR31465">
    <property type="entry name" value="PROTEIN RTA1-RELATED"/>
    <property type="match status" value="1"/>
</dbReference>
<protein>
    <recommendedName>
        <fullName evidence="8">RTA1 domain protein</fullName>
    </recommendedName>
</protein>